<dbReference type="AlphaFoldDB" id="A0A1H5Y2F1"/>
<dbReference type="InterPro" id="IPR014845">
    <property type="entry name" value="GYD/TTHA1554"/>
</dbReference>
<dbReference type="OrthoDB" id="9795737at2"/>
<name>A0A1H5Y2F1_9HYPH</name>
<gene>
    <name evidence="1" type="ORF">SAMN04488115_103496</name>
</gene>
<keyword evidence="2" id="KW-1185">Reference proteome</keyword>
<reference evidence="1 2" key="1">
    <citation type="submission" date="2016-10" db="EMBL/GenBank/DDBJ databases">
        <authorList>
            <person name="de Groot N.N."/>
        </authorList>
    </citation>
    <scope>NUCLEOTIDE SEQUENCE [LARGE SCALE GENOMIC DNA]</scope>
    <source>
        <strain evidence="1 2">DSM 26656</strain>
    </source>
</reference>
<dbReference type="Proteomes" id="UP000236743">
    <property type="component" value="Unassembled WGS sequence"/>
</dbReference>
<accession>A0A1H5Y2F1</accession>
<dbReference type="RefSeq" id="WP_103872305.1">
    <property type="nucleotide sequence ID" value="NZ_FNUY01000003.1"/>
</dbReference>
<organism evidence="1 2">
    <name type="scientific">Bosea lathyri</name>
    <dbReference type="NCBI Taxonomy" id="1036778"/>
    <lineage>
        <taxon>Bacteria</taxon>
        <taxon>Pseudomonadati</taxon>
        <taxon>Pseudomonadota</taxon>
        <taxon>Alphaproteobacteria</taxon>
        <taxon>Hyphomicrobiales</taxon>
        <taxon>Boseaceae</taxon>
        <taxon>Bosea</taxon>
    </lineage>
</organism>
<evidence type="ECO:0000313" key="1">
    <source>
        <dbReference type="EMBL" id="SEG18078.1"/>
    </source>
</evidence>
<sequence length="97" mass="10707">MTTYIMLANWTDNGARNVKDSPTRLDAAKKALGGMGGEFKSFFMTMGEYDLVAVYEAPDDAVAARFCLQLAMQGSIRTRTLKAFPEAAYREIVRSVS</sequence>
<dbReference type="Pfam" id="PF08734">
    <property type="entry name" value="GYD"/>
    <property type="match status" value="1"/>
</dbReference>
<proteinExistence type="predicted"/>
<protein>
    <submittedName>
        <fullName evidence="1">Uncharacterized protein, contains GYD domain</fullName>
    </submittedName>
</protein>
<dbReference type="EMBL" id="FNUY01000003">
    <property type="protein sequence ID" value="SEG18078.1"/>
    <property type="molecule type" value="Genomic_DNA"/>
</dbReference>
<evidence type="ECO:0000313" key="2">
    <source>
        <dbReference type="Proteomes" id="UP000236743"/>
    </source>
</evidence>